<protein>
    <recommendedName>
        <fullName evidence="3">Extradiol ring-cleavage dioxygenase LigAB LigA subunit domain-containing protein</fullName>
    </recommendedName>
</protein>
<gene>
    <name evidence="1" type="ORF">SAMN05444158_2092</name>
</gene>
<keyword evidence="2" id="KW-1185">Reference proteome</keyword>
<dbReference type="RefSeq" id="WP_146687176.1">
    <property type="nucleotide sequence ID" value="NZ_LT629750.1"/>
</dbReference>
<name>A0A1H1SAF8_9BRAD</name>
<accession>A0A1H1SAF8</accession>
<dbReference type="InterPro" id="IPR036622">
    <property type="entry name" value="LigA_sf"/>
</dbReference>
<sequence>MNVYLVHKLCRRVLHDRQFRTLILEKPEAAVSSMPFSDDERAVLLAGDVARLHREGSSAFLLLILCRFEVFGLKLPIFNRRMRTGSSE</sequence>
<organism evidence="1 2">
    <name type="scientific">Bradyrhizobium canariense</name>
    <dbReference type="NCBI Taxonomy" id="255045"/>
    <lineage>
        <taxon>Bacteria</taxon>
        <taxon>Pseudomonadati</taxon>
        <taxon>Pseudomonadota</taxon>
        <taxon>Alphaproteobacteria</taxon>
        <taxon>Hyphomicrobiales</taxon>
        <taxon>Nitrobacteraceae</taxon>
        <taxon>Bradyrhizobium</taxon>
    </lineage>
</organism>
<dbReference type="SUPFAM" id="SSF48076">
    <property type="entry name" value="LigA subunit of an aromatic-ring-opening dioxygenase LigAB"/>
    <property type="match status" value="1"/>
</dbReference>
<evidence type="ECO:0000313" key="2">
    <source>
        <dbReference type="Proteomes" id="UP000243904"/>
    </source>
</evidence>
<reference evidence="2" key="1">
    <citation type="submission" date="2016-10" db="EMBL/GenBank/DDBJ databases">
        <authorList>
            <person name="Varghese N."/>
            <person name="Submissions S."/>
        </authorList>
    </citation>
    <scope>NUCLEOTIDE SEQUENCE [LARGE SCALE GENOMIC DNA]</scope>
    <source>
        <strain evidence="2">GAS369</strain>
    </source>
</reference>
<dbReference type="EMBL" id="LT629750">
    <property type="protein sequence ID" value="SDS44932.1"/>
    <property type="molecule type" value="Genomic_DNA"/>
</dbReference>
<evidence type="ECO:0000313" key="1">
    <source>
        <dbReference type="EMBL" id="SDS44932.1"/>
    </source>
</evidence>
<dbReference type="Proteomes" id="UP000243904">
    <property type="component" value="Chromosome I"/>
</dbReference>
<dbReference type="Gene3D" id="1.10.700.10">
    <property type="entry name" value="Dioxygenase LigAB, LigA subunit"/>
    <property type="match status" value="1"/>
</dbReference>
<evidence type="ECO:0008006" key="3">
    <source>
        <dbReference type="Google" id="ProtNLM"/>
    </source>
</evidence>
<proteinExistence type="predicted"/>
<dbReference type="AlphaFoldDB" id="A0A1H1SAF8"/>